<dbReference type="GO" id="GO:0007165">
    <property type="term" value="P:signal transduction"/>
    <property type="evidence" value="ECO:0007669"/>
    <property type="project" value="TreeGrafter"/>
</dbReference>
<feature type="transmembrane region" description="Helical" evidence="6">
    <location>
        <begin position="264"/>
        <end position="284"/>
    </location>
</feature>
<feature type="transmembrane region" description="Helical" evidence="6">
    <location>
        <begin position="92"/>
        <end position="116"/>
    </location>
</feature>
<evidence type="ECO:0000256" key="3">
    <source>
        <dbReference type="ARBA" id="ARBA00022692"/>
    </source>
</evidence>
<proteinExistence type="inferred from homology"/>
<accession>A0A6J3L723</accession>
<dbReference type="SUPFAM" id="SSF48317">
    <property type="entry name" value="Acid phosphatase/Vanadium-dependent haloperoxidase"/>
    <property type="match status" value="1"/>
</dbReference>
<dbReference type="KEGG" id="bvk:117239555"/>
<evidence type="ECO:0000256" key="2">
    <source>
        <dbReference type="ARBA" id="ARBA00008816"/>
    </source>
</evidence>
<protein>
    <submittedName>
        <fullName evidence="9">Phospholipid phosphatase 1-like isoform X1</fullName>
    </submittedName>
</protein>
<dbReference type="RefSeq" id="XP_033361107.1">
    <property type="nucleotide sequence ID" value="XM_033505216.1"/>
</dbReference>
<evidence type="ECO:0000256" key="4">
    <source>
        <dbReference type="ARBA" id="ARBA00022989"/>
    </source>
</evidence>
<dbReference type="GO" id="GO:0006644">
    <property type="term" value="P:phospholipid metabolic process"/>
    <property type="evidence" value="ECO:0007669"/>
    <property type="project" value="InterPro"/>
</dbReference>
<comment type="similarity">
    <text evidence="2">Belongs to the PA-phosphatase related phosphoesterase family.</text>
</comment>
<dbReference type="Pfam" id="PF01569">
    <property type="entry name" value="PAP2"/>
    <property type="match status" value="1"/>
</dbReference>
<dbReference type="InterPro" id="IPR000326">
    <property type="entry name" value="PAP2/HPO"/>
</dbReference>
<evidence type="ECO:0000256" key="5">
    <source>
        <dbReference type="ARBA" id="ARBA00023136"/>
    </source>
</evidence>
<dbReference type="GeneID" id="117239555"/>
<evidence type="ECO:0000256" key="6">
    <source>
        <dbReference type="SAM" id="Phobius"/>
    </source>
</evidence>
<feature type="transmembrane region" description="Helical" evidence="6">
    <location>
        <begin position="209"/>
        <end position="227"/>
    </location>
</feature>
<evidence type="ECO:0000259" key="7">
    <source>
        <dbReference type="SMART" id="SM00014"/>
    </source>
</evidence>
<evidence type="ECO:0000313" key="8">
    <source>
        <dbReference type="Proteomes" id="UP000504631"/>
    </source>
</evidence>
<evidence type="ECO:0000256" key="1">
    <source>
        <dbReference type="ARBA" id="ARBA00004141"/>
    </source>
</evidence>
<keyword evidence="4 6" id="KW-1133">Transmembrane helix</keyword>
<feature type="transmembrane region" description="Helical" evidence="6">
    <location>
        <begin position="239"/>
        <end position="258"/>
    </location>
</feature>
<dbReference type="SMART" id="SM00014">
    <property type="entry name" value="acidPPc"/>
    <property type="match status" value="1"/>
</dbReference>
<dbReference type="GO" id="GO:0046839">
    <property type="term" value="P:phospholipid dephosphorylation"/>
    <property type="evidence" value="ECO:0007669"/>
    <property type="project" value="TreeGrafter"/>
</dbReference>
<organism evidence="8 9">
    <name type="scientific">Bombus vosnesenskii</name>
    <dbReference type="NCBI Taxonomy" id="207650"/>
    <lineage>
        <taxon>Eukaryota</taxon>
        <taxon>Metazoa</taxon>
        <taxon>Ecdysozoa</taxon>
        <taxon>Arthropoda</taxon>
        <taxon>Hexapoda</taxon>
        <taxon>Insecta</taxon>
        <taxon>Pterygota</taxon>
        <taxon>Neoptera</taxon>
        <taxon>Endopterygota</taxon>
        <taxon>Hymenoptera</taxon>
        <taxon>Apocrita</taxon>
        <taxon>Aculeata</taxon>
        <taxon>Apoidea</taxon>
        <taxon>Anthophila</taxon>
        <taxon>Apidae</taxon>
        <taxon>Bombus</taxon>
        <taxon>Pyrobombus</taxon>
    </lineage>
</organism>
<gene>
    <name evidence="9" type="primary">LOC117239555</name>
</gene>
<keyword evidence="3 6" id="KW-0812">Transmembrane</keyword>
<feature type="domain" description="Phosphatidic acid phosphatase type 2/haloperoxidase" evidence="7">
    <location>
        <begin position="140"/>
        <end position="282"/>
    </location>
</feature>
<feature type="transmembrane region" description="Helical" evidence="6">
    <location>
        <begin position="137"/>
        <end position="161"/>
    </location>
</feature>
<dbReference type="Proteomes" id="UP000504631">
    <property type="component" value="Unplaced"/>
</dbReference>
<dbReference type="GO" id="GO:0008195">
    <property type="term" value="F:phosphatidate phosphatase activity"/>
    <property type="evidence" value="ECO:0007669"/>
    <property type="project" value="TreeGrafter"/>
</dbReference>
<name>A0A6J3L723_9HYME</name>
<dbReference type="PANTHER" id="PTHR10165">
    <property type="entry name" value="LIPID PHOSPHATE PHOSPHATASE"/>
    <property type="match status" value="1"/>
</dbReference>
<dbReference type="InterPro" id="IPR043216">
    <property type="entry name" value="PAP-like"/>
</dbReference>
<dbReference type="AlphaFoldDB" id="A0A6J3L723"/>
<dbReference type="Gene3D" id="1.20.144.10">
    <property type="entry name" value="Phosphatidic acid phosphatase type 2/haloperoxidase"/>
    <property type="match status" value="1"/>
</dbReference>
<dbReference type="GO" id="GO:0005886">
    <property type="term" value="C:plasma membrane"/>
    <property type="evidence" value="ECO:0007669"/>
    <property type="project" value="TreeGrafter"/>
</dbReference>
<sequence>MQRSTEQLTHCSTATLEEILDNSDGVTTRTVSEKIMSICKNTIRWVLFLDILLALSVIVFLAVLEFGTVPQQHIGFYCNDPKISFKFMGDTISITFLIVGCLLIPIVVMWLSEFVCYSADSYDTELGCAGSRAKQIWLWYGHYSIGIIALTFICDVMKTLVGEPRPHFLDTCKPREAENCTNEYVEKYTCTNTEHSEWFVSDSSKSFPSGHSALSMFTTTFIVWYLQRRLPDRTFFLKPWLQCIIFLWTVICSLTRIGDNRHHWWDVLAGIILGFAFSMLTVIVPCRKFHLNQNVSQIYSEPVESEQINYNKRKQNTKKLLHETIIDPSESRELKNIKSSTWRE</sequence>
<keyword evidence="8" id="KW-1185">Reference proteome</keyword>
<feature type="transmembrane region" description="Helical" evidence="6">
    <location>
        <begin position="45"/>
        <end position="64"/>
    </location>
</feature>
<evidence type="ECO:0000313" key="9">
    <source>
        <dbReference type="RefSeq" id="XP_033361107.1"/>
    </source>
</evidence>
<reference evidence="9" key="1">
    <citation type="submission" date="2025-08" db="UniProtKB">
        <authorList>
            <consortium name="RefSeq"/>
        </authorList>
    </citation>
    <scope>IDENTIFICATION</scope>
    <source>
        <tissue evidence="9">Muscle</tissue>
    </source>
</reference>
<dbReference type="PANTHER" id="PTHR10165:SF103">
    <property type="entry name" value="PHOSPHOLIPID PHOSPHATASE HOMOLOG 1.2 HOMOLOG"/>
    <property type="match status" value="1"/>
</dbReference>
<comment type="subcellular location">
    <subcellularLocation>
        <location evidence="1">Membrane</location>
        <topology evidence="1">Multi-pass membrane protein</topology>
    </subcellularLocation>
</comment>
<keyword evidence="5 6" id="KW-0472">Membrane</keyword>
<dbReference type="InterPro" id="IPR036938">
    <property type="entry name" value="PAP2/HPO_sf"/>
</dbReference>